<evidence type="ECO:0000313" key="8">
    <source>
        <dbReference type="Proteomes" id="UP000016923"/>
    </source>
</evidence>
<dbReference type="eggNOG" id="KOG0254">
    <property type="taxonomic scope" value="Eukaryota"/>
</dbReference>
<keyword evidence="2 6" id="KW-0812">Transmembrane</keyword>
<dbReference type="Gene3D" id="1.20.1250.20">
    <property type="entry name" value="MFS general substrate transporter like domains"/>
    <property type="match status" value="1"/>
</dbReference>
<dbReference type="Proteomes" id="UP000016923">
    <property type="component" value="Unassembled WGS sequence"/>
</dbReference>
<dbReference type="Pfam" id="PF07690">
    <property type="entry name" value="MFS_1"/>
    <property type="match status" value="1"/>
</dbReference>
<feature type="transmembrane region" description="Helical" evidence="6">
    <location>
        <begin position="198"/>
        <end position="217"/>
    </location>
</feature>
<dbReference type="VEuPathDB" id="FungiDB:F503_08654"/>
<evidence type="ECO:0000256" key="1">
    <source>
        <dbReference type="ARBA" id="ARBA00004141"/>
    </source>
</evidence>
<gene>
    <name evidence="7" type="ORF">F503_08654</name>
</gene>
<dbReference type="OrthoDB" id="10021397at2759"/>
<evidence type="ECO:0000256" key="6">
    <source>
        <dbReference type="SAM" id="Phobius"/>
    </source>
</evidence>
<dbReference type="SUPFAM" id="SSF103473">
    <property type="entry name" value="MFS general substrate transporter"/>
    <property type="match status" value="1"/>
</dbReference>
<evidence type="ECO:0000256" key="4">
    <source>
        <dbReference type="ARBA" id="ARBA00023136"/>
    </source>
</evidence>
<evidence type="ECO:0000256" key="2">
    <source>
        <dbReference type="ARBA" id="ARBA00022692"/>
    </source>
</evidence>
<dbReference type="HOGENOM" id="CLU_860796_0_0_1"/>
<proteinExistence type="predicted"/>
<evidence type="ECO:0000313" key="7">
    <source>
        <dbReference type="EMBL" id="EPE03040.1"/>
    </source>
</evidence>
<name>S3CQW4_OPHP1</name>
<dbReference type="InterPro" id="IPR011701">
    <property type="entry name" value="MFS"/>
</dbReference>
<dbReference type="PANTHER" id="PTHR23501:SF78">
    <property type="entry name" value="MAJOR FACILITATOR SUPERFAMILY (MFS) PROFILE DOMAIN-CONTAINING PROTEIN-RELATED"/>
    <property type="match status" value="1"/>
</dbReference>
<accession>S3CQW4</accession>
<evidence type="ECO:0000256" key="5">
    <source>
        <dbReference type="SAM" id="MobiDB-lite"/>
    </source>
</evidence>
<dbReference type="InterPro" id="IPR036259">
    <property type="entry name" value="MFS_trans_sf"/>
</dbReference>
<keyword evidence="4 6" id="KW-0472">Membrane</keyword>
<keyword evidence="3 6" id="KW-1133">Transmembrane helix</keyword>
<feature type="transmembrane region" description="Helical" evidence="6">
    <location>
        <begin position="98"/>
        <end position="123"/>
    </location>
</feature>
<feature type="region of interest" description="Disordered" evidence="5">
    <location>
        <begin position="282"/>
        <end position="323"/>
    </location>
</feature>
<feature type="transmembrane region" description="Helical" evidence="6">
    <location>
        <begin position="143"/>
        <end position="162"/>
    </location>
</feature>
<sequence length="323" mass="34908">MTKLVRQQLAAEKVKPYQSSGFSWFSSALRSSFLSPLVGPFLATCLTVRTTWRAYFYLLGPVRKIDYWGVLSASAAVIVVLIHISGGGFYFGWDSPMVISMLVIGSLLFVLFVSYLLGAAYQISPYYLPLFLQNARGYNVIESVAFVAVMVLVQSACSILSGRYLSRRNRYGEVIWCGFTCWTLDAGLLLLHKTRTNRIAAIIVPLFLVGAGLGMALQPTLVALQAALKSNSPAKNAYLASRAYYLPTSFAGYAEKNAESVLQVPRAGICLLTCILLKDVGQEPTDERETERGTSAAAGVNAGGRGNPAGANDEDGSDNVKGL</sequence>
<comment type="subcellular location">
    <subcellularLocation>
        <location evidence="1">Membrane</location>
        <topology evidence="1">Multi-pass membrane protein</topology>
    </subcellularLocation>
</comment>
<organism evidence="7 8">
    <name type="scientific">Ophiostoma piceae (strain UAMH 11346)</name>
    <name type="common">Sap stain fungus</name>
    <dbReference type="NCBI Taxonomy" id="1262450"/>
    <lineage>
        <taxon>Eukaryota</taxon>
        <taxon>Fungi</taxon>
        <taxon>Dikarya</taxon>
        <taxon>Ascomycota</taxon>
        <taxon>Pezizomycotina</taxon>
        <taxon>Sordariomycetes</taxon>
        <taxon>Sordariomycetidae</taxon>
        <taxon>Ophiostomatales</taxon>
        <taxon>Ophiostomataceae</taxon>
        <taxon>Ophiostoma</taxon>
    </lineage>
</organism>
<dbReference type="GO" id="GO:0022857">
    <property type="term" value="F:transmembrane transporter activity"/>
    <property type="evidence" value="ECO:0007669"/>
    <property type="project" value="InterPro"/>
</dbReference>
<dbReference type="AlphaFoldDB" id="S3CQW4"/>
<dbReference type="EMBL" id="KE148171">
    <property type="protein sequence ID" value="EPE03040.1"/>
    <property type="molecule type" value="Genomic_DNA"/>
</dbReference>
<evidence type="ECO:0000256" key="3">
    <source>
        <dbReference type="ARBA" id="ARBA00022989"/>
    </source>
</evidence>
<protein>
    <submittedName>
        <fullName evidence="7">Mfs transporter</fullName>
    </submittedName>
</protein>
<dbReference type="PANTHER" id="PTHR23501">
    <property type="entry name" value="MAJOR FACILITATOR SUPERFAMILY"/>
    <property type="match status" value="1"/>
</dbReference>
<feature type="transmembrane region" description="Helical" evidence="6">
    <location>
        <begin position="33"/>
        <end position="55"/>
    </location>
</feature>
<reference evidence="7 8" key="1">
    <citation type="journal article" date="2013" name="BMC Genomics">
        <title>The genome and transcriptome of the pine saprophyte Ophiostoma piceae, and a comparison with the bark beetle-associated pine pathogen Grosmannia clavigera.</title>
        <authorList>
            <person name="Haridas S."/>
            <person name="Wang Y."/>
            <person name="Lim L."/>
            <person name="Massoumi Alamouti S."/>
            <person name="Jackman S."/>
            <person name="Docking R."/>
            <person name="Robertson G."/>
            <person name="Birol I."/>
            <person name="Bohlmann J."/>
            <person name="Breuil C."/>
        </authorList>
    </citation>
    <scope>NUCLEOTIDE SEQUENCE [LARGE SCALE GENOMIC DNA]</scope>
    <source>
        <strain evidence="7 8">UAMH 11346</strain>
    </source>
</reference>
<feature type="transmembrane region" description="Helical" evidence="6">
    <location>
        <begin position="67"/>
        <end position="91"/>
    </location>
</feature>
<dbReference type="GO" id="GO:0005886">
    <property type="term" value="C:plasma membrane"/>
    <property type="evidence" value="ECO:0007669"/>
    <property type="project" value="TreeGrafter"/>
</dbReference>
<keyword evidence="8" id="KW-1185">Reference proteome</keyword>